<gene>
    <name evidence="8" type="ORF">PHYBLDRAFT_66113</name>
</gene>
<dbReference type="GO" id="GO:0005634">
    <property type="term" value="C:nucleus"/>
    <property type="evidence" value="ECO:0007669"/>
    <property type="project" value="UniProtKB-SubCell"/>
</dbReference>
<keyword evidence="9" id="KW-1185">Reference proteome</keyword>
<sequence length="386" mass="42900">MAHRIPFTTIAHNPVKPELTLGNGTEFLVVDTSTGALVKPYSGQDRKQKYTEKFRNIAFSADGTLMATTSAEEKTISVWDTSDWSLKLTRTANKRVNAMQFDKNATQIIVADKHGDVTCHSIKDGSEEDKATPILGHVSMLTDMILTPDEKYVITADRDEHIRVSRFPNGYNIESFCLGHTDVVTLVRILPWASDILVSAGGDSTLRTWDFIKGTQIQCLDIKSHIASFTPENLKAADENSKDPMISAIGFSPKTHQIVVCFAKTAAILVFNWNEPEKSIEYQYTLETSGPVLDLVYDLEGRLWVSLAPVNESEDLIAVYTNADNKLERVESTNPLVAQINGCEAGLVDEIPNLYSIFGLRKFLDVPEQQEVEKSTGGNKKRKVEN</sequence>
<dbReference type="InterPro" id="IPR001680">
    <property type="entry name" value="WD40_rpt"/>
</dbReference>
<proteinExistence type="inferred from homology"/>
<feature type="repeat" description="WD" evidence="7">
    <location>
        <begin position="177"/>
        <end position="219"/>
    </location>
</feature>
<comment type="subcellular location">
    <subcellularLocation>
        <location evidence="1 6">Nucleus</location>
    </subcellularLocation>
</comment>
<reference evidence="9" key="1">
    <citation type="submission" date="2015-06" db="EMBL/GenBank/DDBJ databases">
        <title>Expansion of signal transduction pathways in fungi by whole-genome duplication.</title>
        <authorList>
            <consortium name="DOE Joint Genome Institute"/>
            <person name="Corrochano L.M."/>
            <person name="Kuo A."/>
            <person name="Marcet-Houben M."/>
            <person name="Polaino S."/>
            <person name="Salamov A."/>
            <person name="Villalobos J.M."/>
            <person name="Alvarez M.I."/>
            <person name="Avalos J."/>
            <person name="Benito E.P."/>
            <person name="Benoit I."/>
            <person name="Burger G."/>
            <person name="Camino L.P."/>
            <person name="Canovas D."/>
            <person name="Cerda-Olmedo E."/>
            <person name="Cheng J.-F."/>
            <person name="Dominguez A."/>
            <person name="Elias M."/>
            <person name="Eslava A.P."/>
            <person name="Glaser F."/>
            <person name="Grimwood J."/>
            <person name="Gutierrez G."/>
            <person name="Heitman J."/>
            <person name="Henrissat B."/>
            <person name="Iturriaga E.A."/>
            <person name="Lang B.F."/>
            <person name="Lavin J.L."/>
            <person name="Lee S."/>
            <person name="Li W."/>
            <person name="Lindquist E."/>
            <person name="Lopez-Garcia S."/>
            <person name="Luque E.M."/>
            <person name="Marcos A.T."/>
            <person name="Martin J."/>
            <person name="McCluskey K."/>
            <person name="Medina H.R."/>
            <person name="Miralles-Duran A."/>
            <person name="Miyazaki A."/>
            <person name="Munoz-Torres E."/>
            <person name="Oguiza J.A."/>
            <person name="Ohm R."/>
            <person name="Olmedo M."/>
            <person name="Orejas M."/>
            <person name="Ortiz-Castellanos L."/>
            <person name="Pisabarro A.G."/>
            <person name="Rodriguez-Romero J."/>
            <person name="Ruiz-Herrera J."/>
            <person name="Ruiz-Vazquez R."/>
            <person name="Sanz C."/>
            <person name="Schackwitz W."/>
            <person name="Schmutz J."/>
            <person name="Shahriari M."/>
            <person name="Shelest E."/>
            <person name="Silva-Franco F."/>
            <person name="Soanes D."/>
            <person name="Syed K."/>
            <person name="Tagua V.G."/>
            <person name="Talbot N.J."/>
            <person name="Thon M."/>
            <person name="De vries R.P."/>
            <person name="Wiebenga A."/>
            <person name="Yadav J.S."/>
            <person name="Braun E.L."/>
            <person name="Baker S."/>
            <person name="Garre V."/>
            <person name="Horwitz B."/>
            <person name="Torres-Martinez S."/>
            <person name="Idnurm A."/>
            <person name="Herrera-Estrella A."/>
            <person name="Gabaldon T."/>
            <person name="Grigoriev I.V."/>
        </authorList>
    </citation>
    <scope>NUCLEOTIDE SEQUENCE [LARGE SCALE GENOMIC DNA]</scope>
    <source>
        <strain evidence="9">NRRL 1555(-)</strain>
    </source>
</reference>
<comment type="pathway">
    <text evidence="6">tRNA modification; N(7)-methylguanine-tRNA biosynthesis.</text>
</comment>
<dbReference type="Gene3D" id="2.130.10.10">
    <property type="entry name" value="YVTN repeat-like/Quinoprotein amine dehydrogenase"/>
    <property type="match status" value="1"/>
</dbReference>
<keyword evidence="3 6" id="KW-0819">tRNA processing</keyword>
<keyword evidence="5 6" id="KW-0539">Nucleus</keyword>
<dbReference type="InParanoid" id="A0A167L5Y6"/>
<protein>
    <submittedName>
        <fullName evidence="8">Uncharacterized protein</fullName>
    </submittedName>
</protein>
<dbReference type="GO" id="GO:0106004">
    <property type="term" value="P:tRNA (guanine-N7)-methylation"/>
    <property type="evidence" value="ECO:0007669"/>
    <property type="project" value="UniProtKB-UniRule"/>
</dbReference>
<organism evidence="8 9">
    <name type="scientific">Phycomyces blakesleeanus (strain ATCC 8743b / DSM 1359 / FGSC 10004 / NBRC 33097 / NRRL 1555)</name>
    <dbReference type="NCBI Taxonomy" id="763407"/>
    <lineage>
        <taxon>Eukaryota</taxon>
        <taxon>Fungi</taxon>
        <taxon>Fungi incertae sedis</taxon>
        <taxon>Mucoromycota</taxon>
        <taxon>Mucoromycotina</taxon>
        <taxon>Mucoromycetes</taxon>
        <taxon>Mucorales</taxon>
        <taxon>Phycomycetaceae</taxon>
        <taxon>Phycomyces</taxon>
    </lineage>
</organism>
<dbReference type="SUPFAM" id="SSF50978">
    <property type="entry name" value="WD40 repeat-like"/>
    <property type="match status" value="1"/>
</dbReference>
<dbReference type="SMART" id="SM00320">
    <property type="entry name" value="WD40"/>
    <property type="match status" value="4"/>
</dbReference>
<evidence type="ECO:0000256" key="4">
    <source>
        <dbReference type="ARBA" id="ARBA00022737"/>
    </source>
</evidence>
<dbReference type="HAMAP" id="MF_03056">
    <property type="entry name" value="TRM82"/>
    <property type="match status" value="1"/>
</dbReference>
<evidence type="ECO:0000256" key="1">
    <source>
        <dbReference type="ARBA" id="ARBA00004123"/>
    </source>
</evidence>
<dbReference type="UniPathway" id="UPA00989"/>
<evidence type="ECO:0000313" key="8">
    <source>
        <dbReference type="EMBL" id="OAD69668.1"/>
    </source>
</evidence>
<dbReference type="AlphaFoldDB" id="A0A167L5Y6"/>
<dbReference type="Proteomes" id="UP000077315">
    <property type="component" value="Unassembled WGS sequence"/>
</dbReference>
<name>A0A167L5Y6_PHYB8</name>
<dbReference type="STRING" id="763407.A0A167L5Y6"/>
<evidence type="ECO:0000313" key="9">
    <source>
        <dbReference type="Proteomes" id="UP000077315"/>
    </source>
</evidence>
<dbReference type="VEuPathDB" id="FungiDB:PHYBLDRAFT_66113"/>
<keyword evidence="4 6" id="KW-0677">Repeat</keyword>
<evidence type="ECO:0000256" key="7">
    <source>
        <dbReference type="PROSITE-ProRule" id="PRU00221"/>
    </source>
</evidence>
<dbReference type="EMBL" id="KV440991">
    <property type="protein sequence ID" value="OAD69668.1"/>
    <property type="molecule type" value="Genomic_DNA"/>
</dbReference>
<dbReference type="PANTHER" id="PTHR16288">
    <property type="entry name" value="WD40 REPEAT PROTEIN 4"/>
    <property type="match status" value="1"/>
</dbReference>
<evidence type="ECO:0000256" key="5">
    <source>
        <dbReference type="ARBA" id="ARBA00023242"/>
    </source>
</evidence>
<dbReference type="InterPro" id="IPR028884">
    <property type="entry name" value="Trm82"/>
</dbReference>
<dbReference type="GeneID" id="29002493"/>
<dbReference type="GO" id="GO:0005829">
    <property type="term" value="C:cytosol"/>
    <property type="evidence" value="ECO:0007669"/>
    <property type="project" value="TreeGrafter"/>
</dbReference>
<dbReference type="RefSeq" id="XP_018287708.1">
    <property type="nucleotide sequence ID" value="XM_018441587.1"/>
</dbReference>
<comment type="similarity">
    <text evidence="6">Belongs to the WD repeat TRM82 family.</text>
</comment>
<comment type="function">
    <text evidence="6">Required for the formation of N(7)-methylguanine at position 46 (m7G46) in tRNA. In the complex, it is required to stabilize and induce conformational changes of the catalytic subunit.</text>
</comment>
<evidence type="ECO:0000256" key="2">
    <source>
        <dbReference type="ARBA" id="ARBA00022574"/>
    </source>
</evidence>
<dbReference type="InterPro" id="IPR036322">
    <property type="entry name" value="WD40_repeat_dom_sf"/>
</dbReference>
<accession>A0A167L5Y6</accession>
<evidence type="ECO:0000256" key="3">
    <source>
        <dbReference type="ARBA" id="ARBA00022694"/>
    </source>
</evidence>
<dbReference type="PROSITE" id="PS50082">
    <property type="entry name" value="WD_REPEATS_2"/>
    <property type="match status" value="1"/>
</dbReference>
<dbReference type="InterPro" id="IPR015943">
    <property type="entry name" value="WD40/YVTN_repeat-like_dom_sf"/>
</dbReference>
<dbReference type="OrthoDB" id="339900at2759"/>
<dbReference type="Pfam" id="PF00400">
    <property type="entry name" value="WD40"/>
    <property type="match status" value="1"/>
</dbReference>
<dbReference type="GO" id="GO:0043527">
    <property type="term" value="C:tRNA methyltransferase complex"/>
    <property type="evidence" value="ECO:0007669"/>
    <property type="project" value="TreeGrafter"/>
</dbReference>
<evidence type="ECO:0000256" key="6">
    <source>
        <dbReference type="HAMAP-Rule" id="MF_03056"/>
    </source>
</evidence>
<dbReference type="PANTHER" id="PTHR16288:SF0">
    <property type="entry name" value="TRNA (GUANINE-N(7)-)-METHYLTRANSFERASE NON-CATALYTIC SUBUNIT WDR4"/>
    <property type="match status" value="1"/>
</dbReference>
<keyword evidence="2 6" id="KW-0853">WD repeat</keyword>
<dbReference type="FunCoup" id="A0A167L5Y6">
    <property type="interactions" value="253"/>
</dbReference>